<evidence type="ECO:0000256" key="1">
    <source>
        <dbReference type="SAM" id="MobiDB-lite"/>
    </source>
</evidence>
<keyword evidence="3" id="KW-1185">Reference proteome</keyword>
<protein>
    <recommendedName>
        <fullName evidence="4">F-box domain-containing protein</fullName>
    </recommendedName>
</protein>
<dbReference type="PANTHER" id="PTHR42085">
    <property type="entry name" value="F-BOX DOMAIN-CONTAINING PROTEIN"/>
    <property type="match status" value="1"/>
</dbReference>
<evidence type="ECO:0008006" key="4">
    <source>
        <dbReference type="Google" id="ProtNLM"/>
    </source>
</evidence>
<feature type="region of interest" description="Disordered" evidence="1">
    <location>
        <begin position="1"/>
        <end position="20"/>
    </location>
</feature>
<evidence type="ECO:0000313" key="2">
    <source>
        <dbReference type="EMBL" id="KAL1871625.1"/>
    </source>
</evidence>
<comment type="caution">
    <text evidence="2">The sequence shown here is derived from an EMBL/GenBank/DDBJ whole genome shotgun (WGS) entry which is preliminary data.</text>
</comment>
<proteinExistence type="predicted"/>
<name>A0ABR3X716_9PEZI</name>
<dbReference type="InterPro" id="IPR038883">
    <property type="entry name" value="AN11006-like"/>
</dbReference>
<organism evidence="2 3">
    <name type="scientific">Diaporthe australafricana</name>
    <dbReference type="NCBI Taxonomy" id="127596"/>
    <lineage>
        <taxon>Eukaryota</taxon>
        <taxon>Fungi</taxon>
        <taxon>Dikarya</taxon>
        <taxon>Ascomycota</taxon>
        <taxon>Pezizomycotina</taxon>
        <taxon>Sordariomycetes</taxon>
        <taxon>Sordariomycetidae</taxon>
        <taxon>Diaporthales</taxon>
        <taxon>Diaporthaceae</taxon>
        <taxon>Diaporthe</taxon>
    </lineage>
</organism>
<sequence length="642" mass="72134">MGNEFAVAGTAHTSPPADAARLRGTQGYRQSKITETFAAQGPPRPILQVSLAPTRIPRVTFLDLPKQIRDKVYEYANVGGGKFIDLNFWTIKSRRMQDHNGERLVREPGVVADYERAGGGGNPSPYSEEPFPSALLWAGSRIVHDEVVAKLYSQNAFAVSLSGLDGLRPLEMLGDAALRELRFLLVSLCACRCLPSRPFCAKSNWGYGECNIWPRRRGDYFRISQRHLVEDKAHSRPLRLQSLDKLTLARWQRICARLARCLRPGQLRLYLLAEVAEMPIASTLLEPLQTLPTLKEAAISLSNDLAQPALRSLARQSALSLMNRLQQPSFPFLRLPLELQMHVLWHTDLKAKGYYLWTPSQRFRASSPGPTCSSSPLATDDDNDISSSLGLGGETFCSQRHSAFHPRCGCLNTPLNYFLVSREFAMVSRSVFYSNNKFVLLPSRYGMNSIAGLDDAMGTNDTNESRDYQLTLPSFLARLPSNLVIPNLKNITLVFPPMTPSWLLADQRGWHEWVQSVETLAQMAHNLSLEVHFADQGTLPHEVPDDPRSFLCQSMWARTRPAPGLEGEMSHAYHRMLDPLKKLGPRLRSLLVFVAWPLGGSRHEERKLIERGLERMVMGESYDSAEWRKPAESGYSQPDHCD</sequence>
<accession>A0ABR3X716</accession>
<evidence type="ECO:0000313" key="3">
    <source>
        <dbReference type="Proteomes" id="UP001583177"/>
    </source>
</evidence>
<reference evidence="2 3" key="1">
    <citation type="journal article" date="2024" name="IMA Fungus">
        <title>IMA Genome - F19 : A genome assembly and annotation guide to empower mycologists, including annotated draft genome sequences of Ceratocystis pirilliformis, Diaporthe australafricana, Fusarium ophioides, Paecilomyces lecythidis, and Sporothrix stenoceras.</title>
        <authorList>
            <person name="Aylward J."/>
            <person name="Wilson A.M."/>
            <person name="Visagie C.M."/>
            <person name="Spraker J."/>
            <person name="Barnes I."/>
            <person name="Buitendag C."/>
            <person name="Ceriani C."/>
            <person name="Del Mar Angel L."/>
            <person name="du Plessis D."/>
            <person name="Fuchs T."/>
            <person name="Gasser K."/>
            <person name="Kramer D."/>
            <person name="Li W."/>
            <person name="Munsamy K."/>
            <person name="Piso A."/>
            <person name="Price J.L."/>
            <person name="Sonnekus B."/>
            <person name="Thomas C."/>
            <person name="van der Nest A."/>
            <person name="van Dijk A."/>
            <person name="van Heerden A."/>
            <person name="van Vuuren N."/>
            <person name="Yilmaz N."/>
            <person name="Duong T.A."/>
            <person name="van der Merwe N.A."/>
            <person name="Wingfield M.J."/>
            <person name="Wingfield B.D."/>
        </authorList>
    </citation>
    <scope>NUCLEOTIDE SEQUENCE [LARGE SCALE GENOMIC DNA]</scope>
    <source>
        <strain evidence="2 3">CMW 18300</strain>
    </source>
</reference>
<dbReference type="Proteomes" id="UP001583177">
    <property type="component" value="Unassembled WGS sequence"/>
</dbReference>
<dbReference type="EMBL" id="JAWRVE010000032">
    <property type="protein sequence ID" value="KAL1871625.1"/>
    <property type="molecule type" value="Genomic_DNA"/>
</dbReference>
<gene>
    <name evidence="2" type="ORF">Daus18300_004625</name>
</gene>
<dbReference type="PANTHER" id="PTHR42085:SF6">
    <property type="entry name" value="F-BOX DOMAIN-CONTAINING PROTEIN"/>
    <property type="match status" value="1"/>
</dbReference>